<dbReference type="Proteomes" id="UP001633002">
    <property type="component" value="Unassembled WGS sequence"/>
</dbReference>
<evidence type="ECO:0000313" key="3">
    <source>
        <dbReference type="Proteomes" id="UP001633002"/>
    </source>
</evidence>
<comment type="caution">
    <text evidence="2">The sequence shown here is derived from an EMBL/GenBank/DDBJ whole genome shotgun (WGS) entry which is preliminary data.</text>
</comment>
<name>A0ABD3HKM3_9MARC</name>
<feature type="transmembrane region" description="Helical" evidence="1">
    <location>
        <begin position="93"/>
        <end position="111"/>
    </location>
</feature>
<accession>A0ABD3HKM3</accession>
<keyword evidence="1" id="KW-0812">Transmembrane</keyword>
<feature type="transmembrane region" description="Helical" evidence="1">
    <location>
        <begin position="20"/>
        <end position="38"/>
    </location>
</feature>
<keyword evidence="3" id="KW-1185">Reference proteome</keyword>
<protein>
    <submittedName>
        <fullName evidence="2">Uncharacterized protein</fullName>
    </submittedName>
</protein>
<evidence type="ECO:0000256" key="1">
    <source>
        <dbReference type="SAM" id="Phobius"/>
    </source>
</evidence>
<reference evidence="2 3" key="1">
    <citation type="submission" date="2024-09" db="EMBL/GenBank/DDBJ databases">
        <title>Chromosome-scale assembly of Riccia sorocarpa.</title>
        <authorList>
            <person name="Paukszto L."/>
        </authorList>
    </citation>
    <scope>NUCLEOTIDE SEQUENCE [LARGE SCALE GENOMIC DNA]</scope>
    <source>
        <strain evidence="2">LP-2024</strain>
        <tissue evidence="2">Aerial parts of the thallus</tissue>
    </source>
</reference>
<proteinExistence type="predicted"/>
<keyword evidence="1" id="KW-1133">Transmembrane helix</keyword>
<evidence type="ECO:0000313" key="2">
    <source>
        <dbReference type="EMBL" id="KAL3690650.1"/>
    </source>
</evidence>
<keyword evidence="1" id="KW-0472">Membrane</keyword>
<feature type="transmembrane region" description="Helical" evidence="1">
    <location>
        <begin position="50"/>
        <end position="69"/>
    </location>
</feature>
<gene>
    <name evidence="2" type="ORF">R1sor_004301</name>
</gene>
<sequence>MLLCSESTIRIMDPSPLLPLWVLTLVMFGFITPLTMDVQPRFMEMAQQMLALLWIIPTVIIVTSFVISLDNQNSRQVYEYQQQNDSMNGGEAGPSWGLLGLMLVMLLLLPWRY</sequence>
<dbReference type="AlphaFoldDB" id="A0ABD3HKM3"/>
<dbReference type="EMBL" id="JBJQOH010000003">
    <property type="protein sequence ID" value="KAL3690650.1"/>
    <property type="molecule type" value="Genomic_DNA"/>
</dbReference>
<organism evidence="2 3">
    <name type="scientific">Riccia sorocarpa</name>
    <dbReference type="NCBI Taxonomy" id="122646"/>
    <lineage>
        <taxon>Eukaryota</taxon>
        <taxon>Viridiplantae</taxon>
        <taxon>Streptophyta</taxon>
        <taxon>Embryophyta</taxon>
        <taxon>Marchantiophyta</taxon>
        <taxon>Marchantiopsida</taxon>
        <taxon>Marchantiidae</taxon>
        <taxon>Marchantiales</taxon>
        <taxon>Ricciaceae</taxon>
        <taxon>Riccia</taxon>
    </lineage>
</organism>